<dbReference type="Gene3D" id="1.20.910.10">
    <property type="entry name" value="Heme oxygenase-like"/>
    <property type="match status" value="1"/>
</dbReference>
<sequence>MNQDTTALIHSARQRMAEQPTDNRFLDLLEAGQVSKEHLCRLAGELYHLVRSDGRSFDLLASRFSQDPAGDLFSVMAEGELEALSLLLNFAEALNMNEEQLAAYEPEPLAHAYPAYLAQTAAFGTRSDMVLALLANVEESGQHYARAAAALESRYGFDEKAIEHFHFFADTPQDLLDQAVATLQAGLADGDEPAAAVRTAWMVNAYENCFWQTLAAPLATVTD</sequence>
<dbReference type="EMBL" id="JAVREQ010000031">
    <property type="protein sequence ID" value="MDT0382139.1"/>
    <property type="molecule type" value="Genomic_DNA"/>
</dbReference>
<dbReference type="Proteomes" id="UP001183414">
    <property type="component" value="Unassembled WGS sequence"/>
</dbReference>
<evidence type="ECO:0000313" key="3">
    <source>
        <dbReference type="EMBL" id="MDT0382139.1"/>
    </source>
</evidence>
<gene>
    <name evidence="3" type="ORF">RM572_25590</name>
</gene>
<name>A0ABU2NYS0_9ACTN</name>
<keyword evidence="4" id="KW-1185">Reference proteome</keyword>
<dbReference type="SUPFAM" id="SSF48613">
    <property type="entry name" value="Heme oxygenase-like"/>
    <property type="match status" value="1"/>
</dbReference>
<evidence type="ECO:0000256" key="1">
    <source>
        <dbReference type="ARBA" id="ARBA00004948"/>
    </source>
</evidence>
<evidence type="ECO:0000313" key="4">
    <source>
        <dbReference type="Proteomes" id="UP001183414"/>
    </source>
</evidence>
<dbReference type="RefSeq" id="WP_311675748.1">
    <property type="nucleotide sequence ID" value="NZ_JAVREQ010000031.1"/>
</dbReference>
<evidence type="ECO:0000259" key="2">
    <source>
        <dbReference type="Pfam" id="PF03070"/>
    </source>
</evidence>
<dbReference type="Pfam" id="PF03070">
    <property type="entry name" value="TENA_THI-4"/>
    <property type="match status" value="1"/>
</dbReference>
<reference evidence="4" key="1">
    <citation type="submission" date="2023-07" db="EMBL/GenBank/DDBJ databases">
        <title>30 novel species of actinomycetes from the DSMZ collection.</title>
        <authorList>
            <person name="Nouioui I."/>
        </authorList>
    </citation>
    <scope>NUCLEOTIDE SEQUENCE [LARGE SCALE GENOMIC DNA]</scope>
    <source>
        <strain evidence="4">DSM 42041</strain>
    </source>
</reference>
<protein>
    <recommendedName>
        <fullName evidence="2">Thiaminase-2/PQQC domain-containing protein</fullName>
    </recommendedName>
</protein>
<comment type="caution">
    <text evidence="3">The sequence shown here is derived from an EMBL/GenBank/DDBJ whole genome shotgun (WGS) entry which is preliminary data.</text>
</comment>
<proteinExistence type="predicted"/>
<organism evidence="3 4">
    <name type="scientific">Streptomyces hazeniae</name>
    <dbReference type="NCBI Taxonomy" id="3075538"/>
    <lineage>
        <taxon>Bacteria</taxon>
        <taxon>Bacillati</taxon>
        <taxon>Actinomycetota</taxon>
        <taxon>Actinomycetes</taxon>
        <taxon>Kitasatosporales</taxon>
        <taxon>Streptomycetaceae</taxon>
        <taxon>Streptomyces</taxon>
    </lineage>
</organism>
<dbReference type="InterPro" id="IPR004305">
    <property type="entry name" value="Thiaminase-2/PQQC"/>
</dbReference>
<feature type="domain" description="Thiaminase-2/PQQC" evidence="2">
    <location>
        <begin position="25"/>
        <end position="152"/>
    </location>
</feature>
<accession>A0ABU2NYS0</accession>
<dbReference type="InterPro" id="IPR016084">
    <property type="entry name" value="Haem_Oase-like_multi-hlx"/>
</dbReference>
<comment type="pathway">
    <text evidence="1">Cofactor biosynthesis; thiamine diphosphate biosynthesis.</text>
</comment>